<dbReference type="PROSITE" id="PS51007">
    <property type="entry name" value="CYTC"/>
    <property type="match status" value="1"/>
</dbReference>
<proteinExistence type="predicted"/>
<evidence type="ECO:0000259" key="5">
    <source>
        <dbReference type="PROSITE" id="PS51007"/>
    </source>
</evidence>
<keyword evidence="1 4" id="KW-0349">Heme</keyword>
<dbReference type="SUPFAM" id="SSF46626">
    <property type="entry name" value="Cytochrome c"/>
    <property type="match status" value="1"/>
</dbReference>
<reference evidence="7" key="1">
    <citation type="journal article" date="2019" name="Int. J. Syst. Evol. Microbiol.">
        <title>The Global Catalogue of Microorganisms (GCM) 10K type strain sequencing project: providing services to taxonomists for standard genome sequencing and annotation.</title>
        <authorList>
            <consortium name="The Broad Institute Genomics Platform"/>
            <consortium name="The Broad Institute Genome Sequencing Center for Infectious Disease"/>
            <person name="Wu L."/>
            <person name="Ma J."/>
        </authorList>
    </citation>
    <scope>NUCLEOTIDE SEQUENCE [LARGE SCALE GENOMIC DNA]</scope>
    <source>
        <strain evidence="7">CECT 8655</strain>
    </source>
</reference>
<evidence type="ECO:0000256" key="1">
    <source>
        <dbReference type="ARBA" id="ARBA00022617"/>
    </source>
</evidence>
<dbReference type="Proteomes" id="UP001595826">
    <property type="component" value="Unassembled WGS sequence"/>
</dbReference>
<evidence type="ECO:0000313" key="6">
    <source>
        <dbReference type="EMBL" id="MFC4267725.1"/>
    </source>
</evidence>
<dbReference type="InterPro" id="IPR036909">
    <property type="entry name" value="Cyt_c-like_dom_sf"/>
</dbReference>
<dbReference type="RefSeq" id="WP_298990010.1">
    <property type="nucleotide sequence ID" value="NZ_JBHSCY010000001.1"/>
</dbReference>
<evidence type="ECO:0000256" key="3">
    <source>
        <dbReference type="ARBA" id="ARBA00023004"/>
    </source>
</evidence>
<dbReference type="InterPro" id="IPR009056">
    <property type="entry name" value="Cyt_c-like_dom"/>
</dbReference>
<dbReference type="Gene3D" id="1.10.760.10">
    <property type="entry name" value="Cytochrome c-like domain"/>
    <property type="match status" value="1"/>
</dbReference>
<comment type="caution">
    <text evidence="6">The sequence shown here is derived from an EMBL/GenBank/DDBJ whole genome shotgun (WGS) entry which is preliminary data.</text>
</comment>
<accession>A0ABV8R5H7</accession>
<gene>
    <name evidence="6" type="ORF">ACFOWD_02305</name>
</gene>
<name>A0ABV8R5H7_9FLAO</name>
<dbReference type="Pfam" id="PF13442">
    <property type="entry name" value="Cytochrome_CBB3"/>
    <property type="match status" value="1"/>
</dbReference>
<dbReference type="PANTHER" id="PTHR40394:SF2">
    <property type="entry name" value="QUINOL:CYTOCHROME C OXIDOREDUCTASE MEMBRANE PROTEIN"/>
    <property type="match status" value="1"/>
</dbReference>
<dbReference type="EMBL" id="JBHSCY010000001">
    <property type="protein sequence ID" value="MFC4267725.1"/>
    <property type="molecule type" value="Genomic_DNA"/>
</dbReference>
<evidence type="ECO:0000256" key="4">
    <source>
        <dbReference type="PROSITE-ProRule" id="PRU00433"/>
    </source>
</evidence>
<dbReference type="PROSITE" id="PS51257">
    <property type="entry name" value="PROKAR_LIPOPROTEIN"/>
    <property type="match status" value="1"/>
</dbReference>
<dbReference type="PANTHER" id="PTHR40394">
    <property type="entry name" value="LIPOPROTEIN-RELATED"/>
    <property type="match status" value="1"/>
</dbReference>
<evidence type="ECO:0000313" key="7">
    <source>
        <dbReference type="Proteomes" id="UP001595826"/>
    </source>
</evidence>
<protein>
    <submittedName>
        <fullName evidence="6">C-type cytochrome</fullName>
    </submittedName>
</protein>
<sequence length="183" mass="20378">MKNLKSIIALVFFASILISCNNRRERQLQYMPDMYESVPYDANGANGINNAPVNIKPVAGTISRGGHPAYDIPDTPEGYDKAKAELTNPLALNDENLEKGKQLYDIYCISCHGKKGDGNGYLAQADKFAGIPSYADRDINAGSIYHVIMHGKNLMGSHSSQLTYKERWQIIHYVEQLRGDLLK</sequence>
<keyword evidence="7" id="KW-1185">Reference proteome</keyword>
<evidence type="ECO:0000256" key="2">
    <source>
        <dbReference type="ARBA" id="ARBA00022723"/>
    </source>
</evidence>
<keyword evidence="3 4" id="KW-0408">Iron</keyword>
<keyword evidence="2 4" id="KW-0479">Metal-binding</keyword>
<feature type="domain" description="Cytochrome c" evidence="5">
    <location>
        <begin position="95"/>
        <end position="178"/>
    </location>
</feature>
<organism evidence="6 7">
    <name type="scientific">Polaribacter marinivivus</name>
    <dbReference type="NCBI Taxonomy" id="1524260"/>
    <lineage>
        <taxon>Bacteria</taxon>
        <taxon>Pseudomonadati</taxon>
        <taxon>Bacteroidota</taxon>
        <taxon>Flavobacteriia</taxon>
        <taxon>Flavobacteriales</taxon>
        <taxon>Flavobacteriaceae</taxon>
    </lineage>
</organism>